<keyword evidence="2" id="KW-1185">Reference proteome</keyword>
<dbReference type="RefSeq" id="WP_345400654.1">
    <property type="nucleotide sequence ID" value="NZ_BAABHG010000011.1"/>
</dbReference>
<gene>
    <name evidence="1" type="ORF">ACFSYJ_33625</name>
</gene>
<dbReference type="Proteomes" id="UP001597419">
    <property type="component" value="Unassembled WGS sequence"/>
</dbReference>
<organism evidence="1 2">
    <name type="scientific">Amycolatopsis samaneae</name>
    <dbReference type="NCBI Taxonomy" id="664691"/>
    <lineage>
        <taxon>Bacteria</taxon>
        <taxon>Bacillati</taxon>
        <taxon>Actinomycetota</taxon>
        <taxon>Actinomycetes</taxon>
        <taxon>Pseudonocardiales</taxon>
        <taxon>Pseudonocardiaceae</taxon>
        <taxon>Amycolatopsis</taxon>
    </lineage>
</organism>
<evidence type="ECO:0000313" key="1">
    <source>
        <dbReference type="EMBL" id="MFD2463596.1"/>
    </source>
</evidence>
<comment type="caution">
    <text evidence="1">The sequence shown here is derived from an EMBL/GenBank/DDBJ whole genome shotgun (WGS) entry which is preliminary data.</text>
</comment>
<dbReference type="EMBL" id="JBHUKU010000021">
    <property type="protein sequence ID" value="MFD2463596.1"/>
    <property type="molecule type" value="Genomic_DNA"/>
</dbReference>
<evidence type="ECO:0008006" key="3">
    <source>
        <dbReference type="Google" id="ProtNLM"/>
    </source>
</evidence>
<proteinExistence type="predicted"/>
<evidence type="ECO:0000313" key="2">
    <source>
        <dbReference type="Proteomes" id="UP001597419"/>
    </source>
</evidence>
<dbReference type="SUPFAM" id="SSF53756">
    <property type="entry name" value="UDP-Glycosyltransferase/glycogen phosphorylase"/>
    <property type="match status" value="1"/>
</dbReference>
<sequence>MLVVLRNPAAENRLWDLVRPLAADPRLAVVFTVDDGPTDDGSEDSSSDFSGGLPARLTELGAHRLPWAEAIEERFDLALAASDKTELHRVKTPVVLMAHGAGFNRRTKDNANEISGLLRTALVHDGGIVPACVVVAHERDLATLRAIDPRLPARALVAGDPAHHRIVRNLPLRERFRDALAVGERKLVLLCSTWGEHSLFGRNPRLPHDLVYALPVDEFAVAMTMHPNVWARHLELEVRALTRTATDGGLRLIPAHGEWRSALVAADLVISDHGSLTVYGAAAGRPVLFAADGGDEVVPGSMMDRLRRALPHLRTGEPLEPQITAALARGARDVALAASSFAAHDALAAILARAYEIMDLPVSPYPTGNDALPAPDVTLREPAAFRVVLTGAHESGGHATLRLHRVAEPPRNPVEERPEDGHLVVNEYSDDIEALENASAIFSGVPHPTFDQARTRARRLLNAFRGARMAVAETIDGRRAAVLRDGREPTVLGELPISLVCSGLHWWSLTPDRPHRITVESGTISGPMTIND</sequence>
<accession>A0ABW5GRX7</accession>
<name>A0ABW5GRX7_9PSEU</name>
<reference evidence="2" key="1">
    <citation type="journal article" date="2019" name="Int. J. Syst. Evol. Microbiol.">
        <title>The Global Catalogue of Microorganisms (GCM) 10K type strain sequencing project: providing services to taxonomists for standard genome sequencing and annotation.</title>
        <authorList>
            <consortium name="The Broad Institute Genomics Platform"/>
            <consortium name="The Broad Institute Genome Sequencing Center for Infectious Disease"/>
            <person name="Wu L."/>
            <person name="Ma J."/>
        </authorList>
    </citation>
    <scope>NUCLEOTIDE SEQUENCE [LARGE SCALE GENOMIC DNA]</scope>
    <source>
        <strain evidence="2">CGMCC 4.7643</strain>
    </source>
</reference>
<protein>
    <recommendedName>
        <fullName evidence="3">Translation initiation factor 2</fullName>
    </recommendedName>
</protein>